<protein>
    <submittedName>
        <fullName evidence="2">Uncharacterized protein</fullName>
    </submittedName>
</protein>
<feature type="region of interest" description="Disordered" evidence="1">
    <location>
        <begin position="104"/>
        <end position="127"/>
    </location>
</feature>
<evidence type="ECO:0000313" key="2">
    <source>
        <dbReference type="EMBL" id="GJE27126.1"/>
    </source>
</evidence>
<evidence type="ECO:0000313" key="3">
    <source>
        <dbReference type="Proteomes" id="UP001055156"/>
    </source>
</evidence>
<reference evidence="2" key="2">
    <citation type="submission" date="2021-08" db="EMBL/GenBank/DDBJ databases">
        <authorList>
            <person name="Tani A."/>
            <person name="Ola A."/>
            <person name="Ogura Y."/>
            <person name="Katsura K."/>
            <person name="Hayashi T."/>
        </authorList>
    </citation>
    <scope>NUCLEOTIDE SEQUENCE</scope>
    <source>
        <strain evidence="2">NBRC 15689</strain>
    </source>
</reference>
<keyword evidence="3" id="KW-1185">Reference proteome</keyword>
<evidence type="ECO:0000256" key="1">
    <source>
        <dbReference type="SAM" id="MobiDB-lite"/>
    </source>
</evidence>
<feature type="region of interest" description="Disordered" evidence="1">
    <location>
        <begin position="1"/>
        <end position="27"/>
    </location>
</feature>
<proteinExistence type="predicted"/>
<feature type="region of interest" description="Disordered" evidence="1">
    <location>
        <begin position="43"/>
        <end position="65"/>
    </location>
</feature>
<dbReference type="Proteomes" id="UP001055156">
    <property type="component" value="Unassembled WGS sequence"/>
</dbReference>
<name>A0ABQ4T9Y0_METOR</name>
<accession>A0ABQ4T9Y0</accession>
<comment type="caution">
    <text evidence="2">The sequence shown here is derived from an EMBL/GenBank/DDBJ whole genome shotgun (WGS) entry which is preliminary data.</text>
</comment>
<organism evidence="2 3">
    <name type="scientific">Methylobacterium organophilum</name>
    <dbReference type="NCBI Taxonomy" id="410"/>
    <lineage>
        <taxon>Bacteria</taxon>
        <taxon>Pseudomonadati</taxon>
        <taxon>Pseudomonadota</taxon>
        <taxon>Alphaproteobacteria</taxon>
        <taxon>Hyphomicrobiales</taxon>
        <taxon>Methylobacteriaceae</taxon>
        <taxon>Methylobacterium</taxon>
    </lineage>
</organism>
<sequence length="127" mass="13438">MRAQALSQEAAPPARSRPDSARPPALGCTSLANLRMLLRDTKGDPSAALAKAQDPRSDLGCGPVDPGTVTELAEHLVLDGQAYDCLSLRDHGMCHWTLAGALVPVQAAPRKTRGPEKPPSGVEKPRR</sequence>
<dbReference type="EMBL" id="BPQV01000005">
    <property type="protein sequence ID" value="GJE27126.1"/>
    <property type="molecule type" value="Genomic_DNA"/>
</dbReference>
<gene>
    <name evidence="2" type="ORF">LKMONMHP_1982</name>
</gene>
<reference evidence="2" key="1">
    <citation type="journal article" date="2021" name="Front. Microbiol.">
        <title>Comprehensive Comparative Genomics and Phenotyping of Methylobacterium Species.</title>
        <authorList>
            <person name="Alessa O."/>
            <person name="Ogura Y."/>
            <person name="Fujitani Y."/>
            <person name="Takami H."/>
            <person name="Hayashi T."/>
            <person name="Sahin N."/>
            <person name="Tani A."/>
        </authorList>
    </citation>
    <scope>NUCLEOTIDE SEQUENCE</scope>
    <source>
        <strain evidence="2">NBRC 15689</strain>
    </source>
</reference>